<dbReference type="GO" id="GO:0030674">
    <property type="term" value="F:protein-macromolecule adaptor activity"/>
    <property type="evidence" value="ECO:0007669"/>
    <property type="project" value="EnsemblFungi"/>
</dbReference>
<evidence type="ECO:0000256" key="6">
    <source>
        <dbReference type="ARBA" id="ARBA00017312"/>
    </source>
</evidence>
<evidence type="ECO:0000313" key="22">
    <source>
        <dbReference type="EMBL" id="ODV95975.1"/>
    </source>
</evidence>
<keyword evidence="14 19" id="KW-0175">Coiled coil</keyword>
<dbReference type="EMBL" id="KV454013">
    <property type="protein sequence ID" value="ODV95975.1"/>
    <property type="molecule type" value="Genomic_DNA"/>
</dbReference>
<organism evidence="22 23">
    <name type="scientific">Pachysolen tannophilus NRRL Y-2460</name>
    <dbReference type="NCBI Taxonomy" id="669874"/>
    <lineage>
        <taxon>Eukaryota</taxon>
        <taxon>Fungi</taxon>
        <taxon>Dikarya</taxon>
        <taxon>Ascomycota</taxon>
        <taxon>Saccharomycotina</taxon>
        <taxon>Pichiomycetes</taxon>
        <taxon>Pachysolenaceae</taxon>
        <taxon>Pachysolen</taxon>
    </lineage>
</organism>
<dbReference type="PANTHER" id="PTHR11216">
    <property type="entry name" value="EH DOMAIN"/>
    <property type="match status" value="1"/>
</dbReference>
<dbReference type="InterPro" id="IPR018247">
    <property type="entry name" value="EF_Hand_1_Ca_BS"/>
</dbReference>
<dbReference type="STRING" id="669874.A0A1E4TW38"/>
<evidence type="ECO:0000256" key="1">
    <source>
        <dbReference type="ARBA" id="ARBA00004125"/>
    </source>
</evidence>
<dbReference type="Proteomes" id="UP000094236">
    <property type="component" value="Unassembled WGS sequence"/>
</dbReference>
<evidence type="ECO:0000256" key="16">
    <source>
        <dbReference type="ARBA" id="ARBA00023203"/>
    </source>
</evidence>
<dbReference type="GO" id="GO:0030476">
    <property type="term" value="P:ascospore wall assembly"/>
    <property type="evidence" value="ECO:0007669"/>
    <property type="project" value="EnsemblFungi"/>
</dbReference>
<feature type="domain" description="EH" evidence="20">
    <location>
        <begin position="9"/>
        <end position="99"/>
    </location>
</feature>
<dbReference type="GO" id="GO:0010008">
    <property type="term" value="C:endosome membrane"/>
    <property type="evidence" value="ECO:0007669"/>
    <property type="project" value="UniProtKB-SubCell"/>
</dbReference>
<proteinExistence type="inferred from homology"/>
<dbReference type="PROSITE" id="PS50222">
    <property type="entry name" value="EF_HAND_2"/>
    <property type="match status" value="1"/>
</dbReference>
<dbReference type="InterPro" id="IPR025604">
    <property type="entry name" value="End3"/>
</dbReference>
<keyword evidence="15" id="KW-0472">Membrane</keyword>
<dbReference type="GO" id="GO:0030479">
    <property type="term" value="C:actin cortical patch"/>
    <property type="evidence" value="ECO:0007669"/>
    <property type="project" value="UniProtKB-SubCell"/>
</dbReference>
<gene>
    <name evidence="22" type="ORF">PACTADRAFT_67009</name>
</gene>
<evidence type="ECO:0000256" key="15">
    <source>
        <dbReference type="ARBA" id="ARBA00023136"/>
    </source>
</evidence>
<dbReference type="InterPro" id="IPR002048">
    <property type="entry name" value="EF_hand_dom"/>
</dbReference>
<dbReference type="GO" id="GO:0061709">
    <property type="term" value="P:reticulophagy"/>
    <property type="evidence" value="ECO:0007669"/>
    <property type="project" value="EnsemblFungi"/>
</dbReference>
<dbReference type="PROSITE" id="PS00018">
    <property type="entry name" value="EF_HAND_1"/>
    <property type="match status" value="1"/>
</dbReference>
<evidence type="ECO:0000256" key="13">
    <source>
        <dbReference type="ARBA" id="ARBA00022837"/>
    </source>
</evidence>
<dbReference type="AlphaFoldDB" id="A0A1E4TW38"/>
<dbReference type="SUPFAM" id="SSF47473">
    <property type="entry name" value="EF-hand"/>
    <property type="match status" value="2"/>
</dbReference>
<keyword evidence="7" id="KW-1003">Cell membrane</keyword>
<dbReference type="GO" id="GO:0005509">
    <property type="term" value="F:calcium ion binding"/>
    <property type="evidence" value="ECO:0007669"/>
    <property type="project" value="InterPro"/>
</dbReference>
<dbReference type="SMART" id="SM00027">
    <property type="entry name" value="EH"/>
    <property type="match status" value="2"/>
</dbReference>
<dbReference type="SMART" id="SM00054">
    <property type="entry name" value="EFh"/>
    <property type="match status" value="1"/>
</dbReference>
<dbReference type="GO" id="GO:1990964">
    <property type="term" value="C:actin cytoskeleton-regulatory complex"/>
    <property type="evidence" value="ECO:0007669"/>
    <property type="project" value="EnsemblFungi"/>
</dbReference>
<dbReference type="FunFam" id="1.10.238.10:FF:000323">
    <property type="entry name" value="Actin cytoskeleton-regulatory complex protein end3"/>
    <property type="match status" value="1"/>
</dbReference>
<feature type="domain" description="EF-hand" evidence="21">
    <location>
        <begin position="41"/>
        <end position="76"/>
    </location>
</feature>
<dbReference type="InterPro" id="IPR011992">
    <property type="entry name" value="EF-hand-dom_pair"/>
</dbReference>
<dbReference type="Pfam" id="PF12763">
    <property type="entry name" value="EH"/>
    <property type="match status" value="1"/>
</dbReference>
<protein>
    <recommendedName>
        <fullName evidence="6">Actin cytoskeleton-regulatory complex protein END3</fullName>
    </recommendedName>
    <alternativeName>
        <fullName evidence="5">Actin cytoskeleton-regulatory complex protein end3</fullName>
    </alternativeName>
    <alternativeName>
        <fullName evidence="18">Endocytosis protein 3</fullName>
    </alternativeName>
</protein>
<dbReference type="InterPro" id="IPR000261">
    <property type="entry name" value="EH_dom"/>
</dbReference>
<evidence type="ECO:0000256" key="17">
    <source>
        <dbReference type="ARBA" id="ARBA00023212"/>
    </source>
</evidence>
<comment type="subcellular location">
    <subcellularLocation>
        <location evidence="3">Cell membrane</location>
        <topology evidence="3">Peripheral membrane protein</topology>
        <orientation evidence="3">Cytoplasmic side</orientation>
    </subcellularLocation>
    <subcellularLocation>
        <location evidence="2">Cytoplasm</location>
        <location evidence="2">Cytoskeleton</location>
        <location evidence="2">Actin patch</location>
    </subcellularLocation>
    <subcellularLocation>
        <location evidence="1">Endosome membrane</location>
        <topology evidence="1">Peripheral membrane protein</topology>
        <orientation evidence="1">Cytoplasmic side</orientation>
    </subcellularLocation>
</comment>
<comment type="similarity">
    <text evidence="4">Belongs to the END3 family.</text>
</comment>
<evidence type="ECO:0000256" key="12">
    <source>
        <dbReference type="ARBA" id="ARBA00022753"/>
    </source>
</evidence>
<keyword evidence="16" id="KW-0009">Actin-binding</keyword>
<reference evidence="23" key="1">
    <citation type="submission" date="2016-05" db="EMBL/GenBank/DDBJ databases">
        <title>Comparative genomics of biotechnologically important yeasts.</title>
        <authorList>
            <consortium name="DOE Joint Genome Institute"/>
            <person name="Riley R."/>
            <person name="Haridas S."/>
            <person name="Wolfe K.H."/>
            <person name="Lopes M.R."/>
            <person name="Hittinger C.T."/>
            <person name="Goker M."/>
            <person name="Salamov A."/>
            <person name="Wisecaver J."/>
            <person name="Long T.M."/>
            <person name="Aerts A.L."/>
            <person name="Barry K."/>
            <person name="Choi C."/>
            <person name="Clum A."/>
            <person name="Coughlan A.Y."/>
            <person name="Deshpande S."/>
            <person name="Douglass A.P."/>
            <person name="Hanson S.J."/>
            <person name="Klenk H.-P."/>
            <person name="Labutti K."/>
            <person name="Lapidus A."/>
            <person name="Lindquist E."/>
            <person name="Lipzen A."/>
            <person name="Meier-Kolthoff J.P."/>
            <person name="Ohm R.A."/>
            <person name="Otillar R.P."/>
            <person name="Pangilinan J."/>
            <person name="Peng Y."/>
            <person name="Rokas A."/>
            <person name="Rosa C.A."/>
            <person name="Scheuner C."/>
            <person name="Sibirny A.A."/>
            <person name="Slot J.C."/>
            <person name="Stielow J.B."/>
            <person name="Sun H."/>
            <person name="Kurtzman C.P."/>
            <person name="Blackwell M."/>
            <person name="Grigoriev I.V."/>
            <person name="Jeffries T.W."/>
        </authorList>
    </citation>
    <scope>NUCLEOTIDE SEQUENCE [LARGE SCALE GENOMIC DNA]</scope>
    <source>
        <strain evidence="23">NRRL Y-2460</strain>
    </source>
</reference>
<evidence type="ECO:0000256" key="3">
    <source>
        <dbReference type="ARBA" id="ARBA00004413"/>
    </source>
</evidence>
<evidence type="ECO:0000256" key="8">
    <source>
        <dbReference type="ARBA" id="ARBA00022490"/>
    </source>
</evidence>
<evidence type="ECO:0000256" key="11">
    <source>
        <dbReference type="ARBA" id="ARBA00022737"/>
    </source>
</evidence>
<feature type="coiled-coil region" evidence="19">
    <location>
        <begin position="357"/>
        <end position="391"/>
    </location>
</feature>
<keyword evidence="17" id="KW-0206">Cytoskeleton</keyword>
<evidence type="ECO:0000313" key="23">
    <source>
        <dbReference type="Proteomes" id="UP000094236"/>
    </source>
</evidence>
<dbReference type="OrthoDB" id="1716625at2759"/>
<sequence>MSPKLEEWEIKKYWEIFSGLKPVNNKLSGDKVKQIFNNSKLPQDKLTKIWDLSDIDTDGSLDFEEFCIAMRLIFDSVNGNISSIPDSLPDWLVPGSKAHLVQADKAISSGNNNYPSSDEDDDLKLSDNFEWYISPTDKSTYESVYTTSSDRFGRVTFDSLDGLYKTLGNVPRTDISSAWNIVNPKQYETIDKDQCLVFLHILNQRSNGKRIPRNIPASLRATFSRETPDYDINSHQGDIRRPTSLKNKHSFADDYLNRITPSGTGSINGVNGIDRGTDFESTKDTDWDEVRLRRKLKDLENLISKAEEAAEKRRNPRIEDDKIGLTKYEFEQLLKYKESQLAKISTSNGSNGSTGGMSNVKSDIDDIEQQVATLEQFLKTKKTELINLQNETTAS</sequence>
<dbReference type="PANTHER" id="PTHR11216:SF174">
    <property type="entry name" value="GH06923P"/>
    <property type="match status" value="1"/>
</dbReference>
<dbReference type="GO" id="GO:0007015">
    <property type="term" value="P:actin filament organization"/>
    <property type="evidence" value="ECO:0007669"/>
    <property type="project" value="InterPro"/>
</dbReference>
<evidence type="ECO:0000256" key="14">
    <source>
        <dbReference type="ARBA" id="ARBA00023054"/>
    </source>
</evidence>
<evidence type="ECO:0000256" key="18">
    <source>
        <dbReference type="ARBA" id="ARBA00029684"/>
    </source>
</evidence>
<keyword evidence="23" id="KW-1185">Reference proteome</keyword>
<evidence type="ECO:0000256" key="19">
    <source>
        <dbReference type="SAM" id="Coils"/>
    </source>
</evidence>
<keyword evidence="8" id="KW-0963">Cytoplasm</keyword>
<keyword evidence="10" id="KW-0479">Metal-binding</keyword>
<dbReference type="PROSITE" id="PS50031">
    <property type="entry name" value="EH"/>
    <property type="match status" value="2"/>
</dbReference>
<evidence type="ECO:0000256" key="9">
    <source>
        <dbReference type="ARBA" id="ARBA00022583"/>
    </source>
</evidence>
<dbReference type="GO" id="GO:0006897">
    <property type="term" value="P:endocytosis"/>
    <property type="evidence" value="ECO:0007669"/>
    <property type="project" value="UniProtKB-KW"/>
</dbReference>
<evidence type="ECO:0000259" key="21">
    <source>
        <dbReference type="PROSITE" id="PS50222"/>
    </source>
</evidence>
<dbReference type="GO" id="GO:0003779">
    <property type="term" value="F:actin binding"/>
    <property type="evidence" value="ECO:0007669"/>
    <property type="project" value="UniProtKB-KW"/>
</dbReference>
<keyword evidence="13" id="KW-0106">Calcium</keyword>
<dbReference type="Pfam" id="PF12761">
    <property type="entry name" value="End3"/>
    <property type="match status" value="1"/>
</dbReference>
<evidence type="ECO:0000256" key="10">
    <source>
        <dbReference type="ARBA" id="ARBA00022723"/>
    </source>
</evidence>
<evidence type="ECO:0000256" key="2">
    <source>
        <dbReference type="ARBA" id="ARBA00004134"/>
    </source>
</evidence>
<feature type="domain" description="EH" evidence="20">
    <location>
        <begin position="137"/>
        <end position="226"/>
    </location>
</feature>
<name>A0A1E4TW38_PACTA</name>
<keyword evidence="12" id="KW-0967">Endosome</keyword>
<dbReference type="Gene3D" id="1.10.238.10">
    <property type="entry name" value="EF-hand"/>
    <property type="match status" value="2"/>
</dbReference>
<keyword evidence="11" id="KW-0677">Repeat</keyword>
<evidence type="ECO:0000256" key="5">
    <source>
        <dbReference type="ARBA" id="ARBA00013889"/>
    </source>
</evidence>
<dbReference type="GO" id="GO:0005886">
    <property type="term" value="C:plasma membrane"/>
    <property type="evidence" value="ECO:0007669"/>
    <property type="project" value="UniProtKB-SubCell"/>
</dbReference>
<keyword evidence="9" id="KW-0254">Endocytosis</keyword>
<evidence type="ECO:0000256" key="7">
    <source>
        <dbReference type="ARBA" id="ARBA00022475"/>
    </source>
</evidence>
<accession>A0A1E4TW38</accession>
<evidence type="ECO:0000259" key="20">
    <source>
        <dbReference type="PROSITE" id="PS50031"/>
    </source>
</evidence>
<dbReference type="CDD" id="cd00052">
    <property type="entry name" value="EH"/>
    <property type="match status" value="1"/>
</dbReference>
<evidence type="ECO:0000256" key="4">
    <source>
        <dbReference type="ARBA" id="ARBA00009909"/>
    </source>
</evidence>
<dbReference type="GO" id="GO:0016197">
    <property type="term" value="P:endosomal transport"/>
    <property type="evidence" value="ECO:0007669"/>
    <property type="project" value="TreeGrafter"/>
</dbReference>